<feature type="binding site" evidence="19">
    <location>
        <position position="290"/>
    </location>
    <ligand>
        <name>ATP</name>
        <dbReference type="ChEBI" id="CHEBI:30616"/>
    </ligand>
</feature>
<evidence type="ECO:0000259" key="20">
    <source>
        <dbReference type="PROSITE" id="PS51165"/>
    </source>
</evidence>
<dbReference type="SUPFAM" id="SSF52402">
    <property type="entry name" value="Adenine nucleotide alpha hydrolases-like"/>
    <property type="match status" value="1"/>
</dbReference>
<proteinExistence type="inferred from homology"/>
<dbReference type="GO" id="GO:0004810">
    <property type="term" value="F:CCA tRNA nucleotidyltransferase activity"/>
    <property type="evidence" value="ECO:0007669"/>
    <property type="project" value="InterPro"/>
</dbReference>
<comment type="subcellular location">
    <subcellularLocation>
        <location evidence="1 19">Cytoplasm</location>
    </subcellularLocation>
</comment>
<feature type="binding site" evidence="19">
    <location>
        <begin position="186"/>
        <end position="187"/>
    </location>
    <ligand>
        <name>ATP</name>
        <dbReference type="ChEBI" id="CHEBI:30616"/>
    </ligand>
</feature>
<evidence type="ECO:0000256" key="17">
    <source>
        <dbReference type="ARBA" id="ARBA00077849"/>
    </source>
</evidence>
<dbReference type="InterPro" id="IPR054173">
    <property type="entry name" value="ThiI_fer"/>
</dbReference>
<name>A0A859FHB8_9BACI</name>
<comment type="catalytic activity">
    <reaction evidence="11 19">
        <text>[ThiS sulfur-carrier protein]-C-terminal Gly-Gly-AMP + S-sulfanyl-L-cysteinyl-[cysteine desulfurase] + AH2 = [ThiS sulfur-carrier protein]-C-terminal-Gly-aminoethanethioate + L-cysteinyl-[cysteine desulfurase] + A + AMP + 2 H(+)</text>
        <dbReference type="Rhea" id="RHEA:43340"/>
        <dbReference type="Rhea" id="RHEA-COMP:12157"/>
        <dbReference type="Rhea" id="RHEA-COMP:12158"/>
        <dbReference type="Rhea" id="RHEA-COMP:12910"/>
        <dbReference type="Rhea" id="RHEA-COMP:19908"/>
        <dbReference type="ChEBI" id="CHEBI:13193"/>
        <dbReference type="ChEBI" id="CHEBI:15378"/>
        <dbReference type="ChEBI" id="CHEBI:17499"/>
        <dbReference type="ChEBI" id="CHEBI:29950"/>
        <dbReference type="ChEBI" id="CHEBI:61963"/>
        <dbReference type="ChEBI" id="CHEBI:90618"/>
        <dbReference type="ChEBI" id="CHEBI:232372"/>
        <dbReference type="ChEBI" id="CHEBI:456215"/>
    </reaction>
</comment>
<dbReference type="InterPro" id="IPR049961">
    <property type="entry name" value="ThiI_N"/>
</dbReference>
<feature type="binding site" evidence="19">
    <location>
        <position position="268"/>
    </location>
    <ligand>
        <name>ATP</name>
        <dbReference type="ChEBI" id="CHEBI:30616"/>
    </ligand>
</feature>
<evidence type="ECO:0000256" key="8">
    <source>
        <dbReference type="ARBA" id="ARBA00022884"/>
    </source>
</evidence>
<evidence type="ECO:0000256" key="14">
    <source>
        <dbReference type="ARBA" id="ARBA00066827"/>
    </source>
</evidence>
<evidence type="ECO:0000256" key="4">
    <source>
        <dbReference type="ARBA" id="ARBA00022555"/>
    </source>
</evidence>
<dbReference type="Gene3D" id="3.30.2130.30">
    <property type="match status" value="1"/>
</dbReference>
<dbReference type="InterPro" id="IPR020536">
    <property type="entry name" value="ThiI_AANH"/>
</dbReference>
<evidence type="ECO:0000256" key="18">
    <source>
        <dbReference type="ARBA" id="ARBA00080570"/>
    </source>
</evidence>
<keyword evidence="7 19" id="KW-0067">ATP-binding</keyword>
<comment type="function">
    <text evidence="12 19">Catalyzes the ATP-dependent transfer of a sulfur to tRNA to produce 4-thiouridine in position 8 of tRNAs, which functions as a near-UV photosensor. Also catalyzes the transfer of sulfur to the sulfur carrier protein ThiS, forming ThiS-thiocarboxylate. This is a step in the synthesis of thiazole, in the thiamine biosynthesis pathway. The sulfur is donated as persulfide by IscS.</text>
</comment>
<reference evidence="22" key="1">
    <citation type="submission" date="2019-07" db="EMBL/GenBank/DDBJ databases">
        <title>Bacillus alkalisoli sp. nov. isolated from saline soil.</title>
        <authorList>
            <person name="Sun J.-Q."/>
            <person name="Xu L."/>
        </authorList>
    </citation>
    <scope>NUCLEOTIDE SEQUENCE [LARGE SCALE GENOMIC DNA]</scope>
    <source>
        <strain evidence="22">M4U3P1</strain>
    </source>
</reference>
<dbReference type="InterPro" id="IPR004114">
    <property type="entry name" value="THUMP_dom"/>
</dbReference>
<dbReference type="RefSeq" id="WP_176010047.1">
    <property type="nucleotide sequence ID" value="NZ_CP041372.2"/>
</dbReference>
<keyword evidence="6 19" id="KW-0547">Nucleotide-binding</keyword>
<dbReference type="PROSITE" id="PS51165">
    <property type="entry name" value="THUMP"/>
    <property type="match status" value="1"/>
</dbReference>
<dbReference type="AlphaFoldDB" id="A0A859FHB8"/>
<dbReference type="Pfam" id="PF22025">
    <property type="entry name" value="ThiI_fer"/>
    <property type="match status" value="1"/>
</dbReference>
<dbReference type="SUPFAM" id="SSF143437">
    <property type="entry name" value="THUMP domain-like"/>
    <property type="match status" value="1"/>
</dbReference>
<keyword evidence="5 19" id="KW-0808">Transferase</keyword>
<dbReference type="CDD" id="cd01712">
    <property type="entry name" value="PPase_ThiI"/>
    <property type="match status" value="1"/>
</dbReference>
<dbReference type="NCBIfam" id="TIGR00342">
    <property type="entry name" value="tRNA uracil 4-sulfurtransferase ThiI"/>
    <property type="match status" value="1"/>
</dbReference>
<comment type="pathway">
    <text evidence="2 19">Cofactor biosynthesis; thiamine diphosphate biosynthesis.</text>
</comment>
<evidence type="ECO:0000256" key="9">
    <source>
        <dbReference type="ARBA" id="ARBA00022977"/>
    </source>
</evidence>
<keyword evidence="8 19" id="KW-0694">RNA-binding</keyword>
<dbReference type="InterPro" id="IPR014729">
    <property type="entry name" value="Rossmann-like_a/b/a_fold"/>
</dbReference>
<evidence type="ECO:0000256" key="12">
    <source>
        <dbReference type="ARBA" id="ARBA00058382"/>
    </source>
</evidence>
<dbReference type="SMART" id="SM00981">
    <property type="entry name" value="THUMP"/>
    <property type="match status" value="1"/>
</dbReference>
<keyword evidence="9 19" id="KW-0784">Thiamine biosynthesis</keyword>
<evidence type="ECO:0000256" key="13">
    <source>
        <dbReference type="ARBA" id="ARBA00061472"/>
    </source>
</evidence>
<evidence type="ECO:0000256" key="19">
    <source>
        <dbReference type="HAMAP-Rule" id="MF_00021"/>
    </source>
</evidence>
<evidence type="ECO:0000256" key="3">
    <source>
        <dbReference type="ARBA" id="ARBA00022490"/>
    </source>
</evidence>
<dbReference type="GO" id="GO:0140741">
    <property type="term" value="F:tRNA-uracil-4 sulfurtransferase activity"/>
    <property type="evidence" value="ECO:0007669"/>
    <property type="project" value="UniProtKB-EC"/>
</dbReference>
<dbReference type="EMBL" id="CP041372">
    <property type="protein sequence ID" value="QKS72064.1"/>
    <property type="molecule type" value="Genomic_DNA"/>
</dbReference>
<dbReference type="InterPro" id="IPR050102">
    <property type="entry name" value="tRNA_sulfurtransferase_ThiI"/>
</dbReference>
<comment type="similarity">
    <text evidence="13 19">Belongs to the ThiI family.</text>
</comment>
<dbReference type="UniPathway" id="UPA00060"/>
<dbReference type="CDD" id="cd11716">
    <property type="entry name" value="THUMP_ThiI"/>
    <property type="match status" value="1"/>
</dbReference>
<dbReference type="Gene3D" id="3.40.50.620">
    <property type="entry name" value="HUPs"/>
    <property type="match status" value="1"/>
</dbReference>
<dbReference type="GO" id="GO:0005829">
    <property type="term" value="C:cytosol"/>
    <property type="evidence" value="ECO:0007669"/>
    <property type="project" value="TreeGrafter"/>
</dbReference>
<dbReference type="Pfam" id="PF02926">
    <property type="entry name" value="THUMP"/>
    <property type="match status" value="1"/>
</dbReference>
<dbReference type="GO" id="GO:0000049">
    <property type="term" value="F:tRNA binding"/>
    <property type="evidence" value="ECO:0007669"/>
    <property type="project" value="UniProtKB-UniRule"/>
</dbReference>
<keyword evidence="22" id="KW-1185">Reference proteome</keyword>
<evidence type="ECO:0000256" key="6">
    <source>
        <dbReference type="ARBA" id="ARBA00022741"/>
    </source>
</evidence>
<evidence type="ECO:0000313" key="21">
    <source>
        <dbReference type="EMBL" id="QKS72064.1"/>
    </source>
</evidence>
<dbReference type="PANTHER" id="PTHR43209:SF1">
    <property type="entry name" value="TRNA SULFURTRANSFERASE"/>
    <property type="match status" value="1"/>
</dbReference>
<evidence type="ECO:0000256" key="1">
    <source>
        <dbReference type="ARBA" id="ARBA00004496"/>
    </source>
</evidence>
<dbReference type="EC" id="2.8.1.4" evidence="14 19"/>
<feature type="domain" description="THUMP" evidence="20">
    <location>
        <begin position="60"/>
        <end position="168"/>
    </location>
</feature>
<evidence type="ECO:0000256" key="15">
    <source>
        <dbReference type="ARBA" id="ARBA00071867"/>
    </source>
</evidence>
<protein>
    <recommendedName>
        <fullName evidence="15 19">Probable tRNA sulfurtransferase</fullName>
        <ecNumber evidence="14 19">2.8.1.4</ecNumber>
    </recommendedName>
    <alternativeName>
        <fullName evidence="16 19">Sulfur carrier protein ThiS sulfurtransferase</fullName>
    </alternativeName>
    <alternativeName>
        <fullName evidence="17 19">Thiamine biosynthesis protein ThiI</fullName>
    </alternativeName>
    <alternativeName>
        <fullName evidence="18 19">tRNA 4-thiouridine synthase</fullName>
    </alternativeName>
</protein>
<evidence type="ECO:0000256" key="10">
    <source>
        <dbReference type="ARBA" id="ARBA00050570"/>
    </source>
</evidence>
<feature type="binding site" evidence="19">
    <location>
        <position position="299"/>
    </location>
    <ligand>
        <name>ATP</name>
        <dbReference type="ChEBI" id="CHEBI:30616"/>
    </ligand>
</feature>
<keyword evidence="4 19" id="KW-0820">tRNA-binding</keyword>
<evidence type="ECO:0000256" key="11">
    <source>
        <dbReference type="ARBA" id="ARBA00052330"/>
    </source>
</evidence>
<dbReference type="GO" id="GO:0002937">
    <property type="term" value="P:tRNA 4-thiouridine biosynthesis"/>
    <property type="evidence" value="ECO:0007669"/>
    <property type="project" value="TreeGrafter"/>
</dbReference>
<evidence type="ECO:0000256" key="2">
    <source>
        <dbReference type="ARBA" id="ARBA00004948"/>
    </source>
</evidence>
<feature type="binding site" evidence="19">
    <location>
        <begin position="211"/>
        <end position="212"/>
    </location>
    <ligand>
        <name>ATP</name>
        <dbReference type="ChEBI" id="CHEBI:30616"/>
    </ligand>
</feature>
<dbReference type="GO" id="GO:0052837">
    <property type="term" value="P:thiazole biosynthetic process"/>
    <property type="evidence" value="ECO:0007669"/>
    <property type="project" value="TreeGrafter"/>
</dbReference>
<comment type="catalytic activity">
    <reaction evidence="10 19">
        <text>[ThiI sulfur-carrier protein]-S-sulfanyl-L-cysteine + a uridine in tRNA + 2 reduced [2Fe-2S]-[ferredoxin] + ATP + H(+) = [ThiI sulfur-carrier protein]-L-cysteine + a 4-thiouridine in tRNA + 2 oxidized [2Fe-2S]-[ferredoxin] + AMP + diphosphate</text>
        <dbReference type="Rhea" id="RHEA:24176"/>
        <dbReference type="Rhea" id="RHEA-COMP:10000"/>
        <dbReference type="Rhea" id="RHEA-COMP:10001"/>
        <dbReference type="Rhea" id="RHEA-COMP:13337"/>
        <dbReference type="Rhea" id="RHEA-COMP:13338"/>
        <dbReference type="Rhea" id="RHEA-COMP:13339"/>
        <dbReference type="Rhea" id="RHEA-COMP:13340"/>
        <dbReference type="ChEBI" id="CHEBI:15378"/>
        <dbReference type="ChEBI" id="CHEBI:29950"/>
        <dbReference type="ChEBI" id="CHEBI:30616"/>
        <dbReference type="ChEBI" id="CHEBI:33019"/>
        <dbReference type="ChEBI" id="CHEBI:33737"/>
        <dbReference type="ChEBI" id="CHEBI:33738"/>
        <dbReference type="ChEBI" id="CHEBI:61963"/>
        <dbReference type="ChEBI" id="CHEBI:65315"/>
        <dbReference type="ChEBI" id="CHEBI:136798"/>
        <dbReference type="ChEBI" id="CHEBI:456215"/>
        <dbReference type="EC" id="2.8.1.4"/>
    </reaction>
</comment>
<dbReference type="KEGG" id="psua:FLK61_35980"/>
<dbReference type="Proteomes" id="UP000318138">
    <property type="component" value="Chromosome"/>
</dbReference>
<sequence>MQYEHVLVRYAELSLKGKNRKKFERQLDQNIREALSEYPAVKTTRSFGRLYVLLNGTAYEDVREKLKHVFGIHSFSPAMKVDFDVDAMCEAAYTLTKEALEQRNGAGTFKINVRRINKGFPHGSAELNYTLGSYVLARMEKLTVDVKKPDVEIKVEIRSEAVFVTGQTEKGAGGLPVGTSGNVLLMLSGGIDSPVAGYLALKRGVTLEAIHFHSPPYTNAQAKKKVEDLARKLTKYAGTVKVHFVPFTELQLAIHKQIPDNCEITVTRRFMLRIAEQFAKQNGNKALVNGESLGQVASQTLDSMVAINDVTTMPVLRPLVTMDKQETIEIAREIDTYATSILPFEDCCTIFLPADPKTRPKLEKIRYYESFMNVEELVNETVAKIETVEIREREEEEFTSLL</sequence>
<dbReference type="GO" id="GO:0009228">
    <property type="term" value="P:thiamine biosynthetic process"/>
    <property type="evidence" value="ECO:0007669"/>
    <property type="project" value="UniProtKB-KW"/>
</dbReference>
<dbReference type="HAMAP" id="MF_00021">
    <property type="entry name" value="ThiI"/>
    <property type="match status" value="1"/>
</dbReference>
<evidence type="ECO:0000256" key="16">
    <source>
        <dbReference type="ARBA" id="ARBA00075337"/>
    </source>
</evidence>
<dbReference type="InterPro" id="IPR003720">
    <property type="entry name" value="tRNA_STrfase"/>
</dbReference>
<evidence type="ECO:0000256" key="5">
    <source>
        <dbReference type="ARBA" id="ARBA00022679"/>
    </source>
</evidence>
<evidence type="ECO:0000313" key="22">
    <source>
        <dbReference type="Proteomes" id="UP000318138"/>
    </source>
</evidence>
<dbReference type="GO" id="GO:0009229">
    <property type="term" value="P:thiamine diphosphate biosynthetic process"/>
    <property type="evidence" value="ECO:0007669"/>
    <property type="project" value="UniProtKB-UniRule"/>
</dbReference>
<organism evidence="21 22">
    <name type="scientific">Paenalkalicoccus suaedae</name>
    <dbReference type="NCBI Taxonomy" id="2592382"/>
    <lineage>
        <taxon>Bacteria</taxon>
        <taxon>Bacillati</taxon>
        <taxon>Bacillota</taxon>
        <taxon>Bacilli</taxon>
        <taxon>Bacillales</taxon>
        <taxon>Bacillaceae</taxon>
        <taxon>Paenalkalicoccus</taxon>
    </lineage>
</organism>
<dbReference type="PANTHER" id="PTHR43209">
    <property type="entry name" value="TRNA SULFURTRANSFERASE"/>
    <property type="match status" value="1"/>
</dbReference>
<dbReference type="InterPro" id="IPR049962">
    <property type="entry name" value="THUMP_ThiI"/>
</dbReference>
<dbReference type="GO" id="GO:0005524">
    <property type="term" value="F:ATP binding"/>
    <property type="evidence" value="ECO:0007669"/>
    <property type="project" value="UniProtKB-UniRule"/>
</dbReference>
<accession>A0A859FHB8</accession>
<dbReference type="FunFam" id="3.40.50.620:FF:000053">
    <property type="entry name" value="Probable tRNA sulfurtransferase"/>
    <property type="match status" value="1"/>
</dbReference>
<gene>
    <name evidence="19 21" type="primary">thiI</name>
    <name evidence="21" type="ORF">FLK61_35980</name>
</gene>
<dbReference type="Pfam" id="PF02568">
    <property type="entry name" value="ThiI"/>
    <property type="match status" value="1"/>
</dbReference>
<keyword evidence="3 19" id="KW-0963">Cytoplasm</keyword>
<evidence type="ECO:0000256" key="7">
    <source>
        <dbReference type="ARBA" id="ARBA00022840"/>
    </source>
</evidence>